<evidence type="ECO:0000313" key="2">
    <source>
        <dbReference type="EMBL" id="SUZ57170.1"/>
    </source>
</evidence>
<evidence type="ECO:0000256" key="1">
    <source>
        <dbReference type="SAM" id="Phobius"/>
    </source>
</evidence>
<gene>
    <name evidence="2" type="ORF">METZ01_LOCUS10024</name>
</gene>
<evidence type="ECO:0008006" key="3">
    <source>
        <dbReference type="Google" id="ProtNLM"/>
    </source>
</evidence>
<name>A0A381NRI4_9ZZZZ</name>
<reference evidence="2" key="1">
    <citation type="submission" date="2018-05" db="EMBL/GenBank/DDBJ databases">
        <authorList>
            <person name="Lanie J.A."/>
            <person name="Ng W.-L."/>
            <person name="Kazmierczak K.M."/>
            <person name="Andrzejewski T.M."/>
            <person name="Davidsen T.M."/>
            <person name="Wayne K.J."/>
            <person name="Tettelin H."/>
            <person name="Glass J.I."/>
            <person name="Rusch D."/>
            <person name="Podicherti R."/>
            <person name="Tsui H.-C.T."/>
            <person name="Winkler M.E."/>
        </authorList>
    </citation>
    <scope>NUCLEOTIDE SEQUENCE</scope>
</reference>
<sequence>MLPAQEQIDWEEKPNPITAIQIYCDTEGIPIYVDGLQVGASPVEDPVQVAPGWHQVSYFPPEMTVNIRAISENRKMRDMIKLARQDVLVDEGKTVRVVLSYRTIEAEAIEYERKLSSSRWVGLGMVFILFSLMTWGLM</sequence>
<keyword evidence="1" id="KW-0472">Membrane</keyword>
<dbReference type="AlphaFoldDB" id="A0A381NRI4"/>
<accession>A0A381NRI4</accession>
<proteinExistence type="predicted"/>
<organism evidence="2">
    <name type="scientific">marine metagenome</name>
    <dbReference type="NCBI Taxonomy" id="408172"/>
    <lineage>
        <taxon>unclassified sequences</taxon>
        <taxon>metagenomes</taxon>
        <taxon>ecological metagenomes</taxon>
    </lineage>
</organism>
<keyword evidence="1" id="KW-1133">Transmembrane helix</keyword>
<dbReference type="EMBL" id="UINC01000546">
    <property type="protein sequence ID" value="SUZ57170.1"/>
    <property type="molecule type" value="Genomic_DNA"/>
</dbReference>
<feature type="transmembrane region" description="Helical" evidence="1">
    <location>
        <begin position="120"/>
        <end position="137"/>
    </location>
</feature>
<protein>
    <recommendedName>
        <fullName evidence="3">PEGA domain-containing protein</fullName>
    </recommendedName>
</protein>
<keyword evidence="1" id="KW-0812">Transmembrane</keyword>